<name>X1PDP3_9ZZZZ</name>
<organism evidence="3">
    <name type="scientific">marine sediment metagenome</name>
    <dbReference type="NCBI Taxonomy" id="412755"/>
    <lineage>
        <taxon>unclassified sequences</taxon>
        <taxon>metagenomes</taxon>
        <taxon>ecological metagenomes</taxon>
    </lineage>
</organism>
<evidence type="ECO:0000256" key="1">
    <source>
        <dbReference type="ARBA" id="ARBA00009820"/>
    </source>
</evidence>
<dbReference type="EMBL" id="BARV01037794">
    <property type="protein sequence ID" value="GAI54437.1"/>
    <property type="molecule type" value="Genomic_DNA"/>
</dbReference>
<proteinExistence type="inferred from homology"/>
<accession>X1PDP3</accession>
<gene>
    <name evidence="3" type="ORF">S06H3_58394</name>
</gene>
<evidence type="ECO:0000256" key="2">
    <source>
        <dbReference type="SAM" id="MobiDB-lite"/>
    </source>
</evidence>
<dbReference type="Pfam" id="PF07676">
    <property type="entry name" value="PD40"/>
    <property type="match status" value="4"/>
</dbReference>
<dbReference type="SUPFAM" id="SSF69304">
    <property type="entry name" value="Tricorn protease N-terminal domain"/>
    <property type="match status" value="1"/>
</dbReference>
<dbReference type="PANTHER" id="PTHR36842:SF1">
    <property type="entry name" value="PROTEIN TOLB"/>
    <property type="match status" value="1"/>
</dbReference>
<dbReference type="AlphaFoldDB" id="X1PDP3"/>
<dbReference type="InterPro" id="IPR011042">
    <property type="entry name" value="6-blade_b-propeller_TolB-like"/>
</dbReference>
<feature type="region of interest" description="Disordered" evidence="2">
    <location>
        <begin position="182"/>
        <end position="213"/>
    </location>
</feature>
<feature type="compositionally biased region" description="Basic and acidic residues" evidence="2">
    <location>
        <begin position="182"/>
        <end position="191"/>
    </location>
</feature>
<dbReference type="InterPro" id="IPR011659">
    <property type="entry name" value="WD40"/>
</dbReference>
<reference evidence="3" key="1">
    <citation type="journal article" date="2014" name="Front. Microbiol.">
        <title>High frequency of phylogenetically diverse reductive dehalogenase-homologous genes in deep subseafloor sedimentary metagenomes.</title>
        <authorList>
            <person name="Kawai M."/>
            <person name="Futagami T."/>
            <person name="Toyoda A."/>
            <person name="Takaki Y."/>
            <person name="Nishi S."/>
            <person name="Hori S."/>
            <person name="Arai W."/>
            <person name="Tsubouchi T."/>
            <person name="Morono Y."/>
            <person name="Uchiyama I."/>
            <person name="Ito T."/>
            <person name="Fujiyama A."/>
            <person name="Inagaki F."/>
            <person name="Takami H."/>
        </authorList>
    </citation>
    <scope>NUCLEOTIDE SEQUENCE</scope>
    <source>
        <strain evidence="3">Expedition CK06-06</strain>
    </source>
</reference>
<evidence type="ECO:0000313" key="3">
    <source>
        <dbReference type="EMBL" id="GAI54437.1"/>
    </source>
</evidence>
<feature type="non-terminal residue" evidence="3">
    <location>
        <position position="1"/>
    </location>
</feature>
<feature type="non-terminal residue" evidence="3">
    <location>
        <position position="213"/>
    </location>
</feature>
<dbReference type="Gene3D" id="2.120.10.30">
    <property type="entry name" value="TolB, C-terminal domain"/>
    <property type="match status" value="2"/>
</dbReference>
<sequence length="213" mass="24265">KSNKHDDRYPAPSPDGKLIAYSSEVNGRWDIFIMNPDGTGKKQLTTHPADDAYPAWSPDGKFIFFQSNRDGNWEIYRMNSDGSNIKRLTFNAAVSDWHVTTHPVFDDIIYESGPPGREDIYVMDYEGQNSRKISQDNRRKRMPVISPNADIIAFVSYEGGGDDKHREIFTMTYYGEEIKDITQNPNREDSHPSFSPDGKLIAYQTEDGRGNDS</sequence>
<comment type="similarity">
    <text evidence="1">Belongs to the TolB family.</text>
</comment>
<evidence type="ECO:0008006" key="4">
    <source>
        <dbReference type="Google" id="ProtNLM"/>
    </source>
</evidence>
<protein>
    <recommendedName>
        <fullName evidence="4">DUF5050 domain-containing protein</fullName>
    </recommendedName>
</protein>
<comment type="caution">
    <text evidence="3">The sequence shown here is derived from an EMBL/GenBank/DDBJ whole genome shotgun (WGS) entry which is preliminary data.</text>
</comment>
<dbReference type="PANTHER" id="PTHR36842">
    <property type="entry name" value="PROTEIN TOLB HOMOLOG"/>
    <property type="match status" value="1"/>
</dbReference>